<dbReference type="PANTHER" id="PTHR31272">
    <property type="entry name" value="CYTOCHROME C-TYPE BIOGENESIS PROTEIN HI_1454-RELATED"/>
    <property type="match status" value="1"/>
</dbReference>
<protein>
    <recommendedName>
        <fullName evidence="7">Cytochrome C biogenesis protein transmembrane domain-containing protein</fullName>
    </recommendedName>
</protein>
<evidence type="ECO:0000256" key="6">
    <source>
        <dbReference type="SAM" id="Phobius"/>
    </source>
</evidence>
<evidence type="ECO:0000256" key="2">
    <source>
        <dbReference type="ARBA" id="ARBA00006143"/>
    </source>
</evidence>
<feature type="transmembrane region" description="Helical" evidence="6">
    <location>
        <begin position="336"/>
        <end position="354"/>
    </location>
</feature>
<feature type="transmembrane region" description="Helical" evidence="6">
    <location>
        <begin position="265"/>
        <end position="286"/>
    </location>
</feature>
<proteinExistence type="inferred from homology"/>
<comment type="subcellular location">
    <subcellularLocation>
        <location evidence="1">Membrane</location>
        <topology evidence="1">Multi-pass membrane protein</topology>
    </subcellularLocation>
</comment>
<dbReference type="GO" id="GO:0017004">
    <property type="term" value="P:cytochrome complex assembly"/>
    <property type="evidence" value="ECO:0007669"/>
    <property type="project" value="InterPro"/>
</dbReference>
<keyword evidence="3 6" id="KW-0812">Transmembrane</keyword>
<feature type="domain" description="Cytochrome C biogenesis protein transmembrane" evidence="7">
    <location>
        <begin position="68"/>
        <end position="275"/>
    </location>
</feature>
<feature type="transmembrane region" description="Helical" evidence="6">
    <location>
        <begin position="183"/>
        <end position="204"/>
    </location>
</feature>
<feature type="transmembrane region" description="Helical" evidence="6">
    <location>
        <begin position="65"/>
        <end position="92"/>
    </location>
</feature>
<name>A0A1F8F9P6_9BACT</name>
<keyword evidence="5 6" id="KW-0472">Membrane</keyword>
<evidence type="ECO:0000313" key="9">
    <source>
        <dbReference type="Proteomes" id="UP000177167"/>
    </source>
</evidence>
<dbReference type="InterPro" id="IPR003834">
    <property type="entry name" value="Cyt_c_assmbl_TM_dom"/>
</dbReference>
<dbReference type="AlphaFoldDB" id="A0A1F8F9P6"/>
<feature type="transmembrane region" description="Helical" evidence="6">
    <location>
        <begin position="141"/>
        <end position="162"/>
    </location>
</feature>
<feature type="transmembrane region" description="Helical" evidence="6">
    <location>
        <begin position="104"/>
        <end position="129"/>
    </location>
</feature>
<dbReference type="Proteomes" id="UP000177167">
    <property type="component" value="Unassembled WGS sequence"/>
</dbReference>
<sequence length="367" mass="40354">MVEENTNQSVSATSEGARYSSFKVPDPLVRHWFVVLTLGLGAVIVLGLMAAFFGNTSPTGFGWYLFSYAMGLTMIVLPCTFPLAFVIVPLALGKGPVKGIGMALAFGAGVAITLSMYGVLAAIIGNTFITTFGLQAEGLKNWLYFIAGIIAYLFALGELGLINFKMPTYSGAAPKVIQEKKDYVKALLLGLFLGNIGVGCPHPATPLIFLEIARVGNIFYGWSLFFVHAIGRVLPLLLLAFLGILGVNGLTWLTARREKVERTTGWLMVFVAAFILVLGLFTHDWWVNSGQHTLLEEITQEETFLGIVGERIGITEDIHDHGLEEGKGLFGLPLEGGNWALVILWLIPLWWWFFREHYEVDIKVDKH</sequence>
<dbReference type="EMBL" id="MGJP01000039">
    <property type="protein sequence ID" value="OGN09298.1"/>
    <property type="molecule type" value="Genomic_DNA"/>
</dbReference>
<evidence type="ECO:0000256" key="1">
    <source>
        <dbReference type="ARBA" id="ARBA00004141"/>
    </source>
</evidence>
<evidence type="ECO:0000256" key="4">
    <source>
        <dbReference type="ARBA" id="ARBA00022989"/>
    </source>
</evidence>
<feature type="transmembrane region" description="Helical" evidence="6">
    <location>
        <begin position="224"/>
        <end position="253"/>
    </location>
</feature>
<dbReference type="GO" id="GO:0016020">
    <property type="term" value="C:membrane"/>
    <property type="evidence" value="ECO:0007669"/>
    <property type="project" value="UniProtKB-SubCell"/>
</dbReference>
<accession>A0A1F8F9P6</accession>
<dbReference type="PANTHER" id="PTHR31272:SF9">
    <property type="entry name" value="BLL1027 PROTEIN"/>
    <property type="match status" value="1"/>
</dbReference>
<reference evidence="8 9" key="1">
    <citation type="journal article" date="2016" name="Nat. Commun.">
        <title>Thousands of microbial genomes shed light on interconnected biogeochemical processes in an aquifer system.</title>
        <authorList>
            <person name="Anantharaman K."/>
            <person name="Brown C.T."/>
            <person name="Hug L.A."/>
            <person name="Sharon I."/>
            <person name="Castelle C.J."/>
            <person name="Probst A.J."/>
            <person name="Thomas B.C."/>
            <person name="Singh A."/>
            <person name="Wilkins M.J."/>
            <person name="Karaoz U."/>
            <person name="Brodie E.L."/>
            <person name="Williams K.H."/>
            <person name="Hubbard S.S."/>
            <person name="Banfield J.F."/>
        </authorList>
    </citation>
    <scope>NUCLEOTIDE SEQUENCE [LARGE SCALE GENOMIC DNA]</scope>
</reference>
<evidence type="ECO:0000313" key="8">
    <source>
        <dbReference type="EMBL" id="OGN09298.1"/>
    </source>
</evidence>
<dbReference type="Pfam" id="PF02683">
    <property type="entry name" value="DsbD_TM"/>
    <property type="match status" value="1"/>
</dbReference>
<feature type="transmembrane region" description="Helical" evidence="6">
    <location>
        <begin position="32"/>
        <end position="53"/>
    </location>
</feature>
<gene>
    <name evidence="8" type="ORF">A3J46_02050</name>
</gene>
<organism evidence="8 9">
    <name type="scientific">Candidatus Yanofskybacteria bacterium RIFCSPHIGHO2_02_FULL_41_11</name>
    <dbReference type="NCBI Taxonomy" id="1802675"/>
    <lineage>
        <taxon>Bacteria</taxon>
        <taxon>Candidatus Yanofskyibacteriota</taxon>
    </lineage>
</organism>
<evidence type="ECO:0000256" key="3">
    <source>
        <dbReference type="ARBA" id="ARBA00022692"/>
    </source>
</evidence>
<dbReference type="InterPro" id="IPR051790">
    <property type="entry name" value="Cytochrome_c-biogenesis_DsbD"/>
</dbReference>
<keyword evidence="4 6" id="KW-1133">Transmembrane helix</keyword>
<evidence type="ECO:0000256" key="5">
    <source>
        <dbReference type="ARBA" id="ARBA00023136"/>
    </source>
</evidence>
<comment type="caution">
    <text evidence="8">The sequence shown here is derived from an EMBL/GenBank/DDBJ whole genome shotgun (WGS) entry which is preliminary data.</text>
</comment>
<evidence type="ECO:0000259" key="7">
    <source>
        <dbReference type="Pfam" id="PF02683"/>
    </source>
</evidence>
<comment type="similarity">
    <text evidence="2">Belongs to the DsbD family.</text>
</comment>